<accession>A0A0H2ZTX8</accession>
<evidence type="ECO:0000313" key="1">
    <source>
        <dbReference type="EMBL" id="ABK65806.1"/>
    </source>
</evidence>
<dbReference type="HOGENOM" id="CLU_1957106_0_0_11"/>
<proteinExistence type="predicted"/>
<reference evidence="1 2" key="1">
    <citation type="submission" date="2006-10" db="EMBL/GenBank/DDBJ databases">
        <authorList>
            <person name="Fleischmann R.D."/>
            <person name="Dodson R.J."/>
            <person name="Haft D.H."/>
            <person name="Merkel J.S."/>
            <person name="Nelson W.C."/>
            <person name="Fraser C.M."/>
        </authorList>
    </citation>
    <scope>NUCLEOTIDE SEQUENCE [LARGE SCALE GENOMIC DNA]</scope>
    <source>
        <strain evidence="1 2">104</strain>
    </source>
</reference>
<organism evidence="1 2">
    <name type="scientific">Mycobacterium avium (strain 104)</name>
    <dbReference type="NCBI Taxonomy" id="243243"/>
    <lineage>
        <taxon>Bacteria</taxon>
        <taxon>Bacillati</taxon>
        <taxon>Actinomycetota</taxon>
        <taxon>Actinomycetes</taxon>
        <taxon>Mycobacteriales</taxon>
        <taxon>Mycobacteriaceae</taxon>
        <taxon>Mycobacterium</taxon>
        <taxon>Mycobacterium avium complex (MAC)</taxon>
    </lineage>
</organism>
<sequence length="128" mass="13383">MMARVIWAVSLGSTSSWSISAVSTSCPVTRATPSRSAASRCQMSRARWVAAGRSTVRRVRWVRPAWLAGGPLGTRGPPGWRMLVRRSVGAASPEGPAAGVGARNAPPLGPLWLGLKFTAVSSSVSANQ</sequence>
<dbReference type="Proteomes" id="UP000001574">
    <property type="component" value="Chromosome"/>
</dbReference>
<name>A0A0H2ZTX8_MYCA1</name>
<dbReference type="EMBL" id="CP000479">
    <property type="protein sequence ID" value="ABK65806.1"/>
    <property type="molecule type" value="Genomic_DNA"/>
</dbReference>
<dbReference type="AlphaFoldDB" id="A0A0H2ZTX8"/>
<dbReference type="PROSITE" id="PS51257">
    <property type="entry name" value="PROKAR_LIPOPROTEIN"/>
    <property type="match status" value="1"/>
</dbReference>
<dbReference type="KEGG" id="mav:MAV_4890"/>
<protein>
    <submittedName>
        <fullName evidence="1">Uncharacterized protein</fullName>
    </submittedName>
</protein>
<evidence type="ECO:0000313" key="2">
    <source>
        <dbReference type="Proteomes" id="UP000001574"/>
    </source>
</evidence>
<gene>
    <name evidence="1" type="ordered locus">MAV_4890</name>
</gene>